<dbReference type="OrthoDB" id="3178014at2"/>
<sequence>MADATTNTNPEQPTPQTASAPVQEQPAAAQAQPAAASVQQQPVTTNPVPLAGFAPAAGQVPPAGNVPPTGQVPPAGQVPPQQPFGPAPAVPPQPMPQNMPGMPLLYLTGGMKFGWAALGFFLGPLAILVAWLTNAHNFPQAKSEAVKFSLIGFLVSIVGWILLLMLFGFTACAAIGAAATGASSAVYYF</sequence>
<evidence type="ECO:0008006" key="5">
    <source>
        <dbReference type="Google" id="ProtNLM"/>
    </source>
</evidence>
<dbReference type="Proteomes" id="UP000269591">
    <property type="component" value="Unassembled WGS sequence"/>
</dbReference>
<keyword evidence="2" id="KW-1133">Transmembrane helix</keyword>
<protein>
    <recommendedName>
        <fullName evidence="5">Spore coat protein SP96</fullName>
    </recommendedName>
</protein>
<proteinExistence type="predicted"/>
<feature type="compositionally biased region" description="Low complexity" evidence="1">
    <location>
        <begin position="66"/>
        <end position="75"/>
    </location>
</feature>
<gene>
    <name evidence="3" type="ORF">DMP06_06000</name>
</gene>
<evidence type="ECO:0000256" key="2">
    <source>
        <dbReference type="SAM" id="Phobius"/>
    </source>
</evidence>
<evidence type="ECO:0000313" key="4">
    <source>
        <dbReference type="Proteomes" id="UP000269591"/>
    </source>
</evidence>
<organism evidence="3 4">
    <name type="scientific">Slackia equolifaciens</name>
    <dbReference type="NCBI Taxonomy" id="498718"/>
    <lineage>
        <taxon>Bacteria</taxon>
        <taxon>Bacillati</taxon>
        <taxon>Actinomycetota</taxon>
        <taxon>Coriobacteriia</taxon>
        <taxon>Eggerthellales</taxon>
        <taxon>Eggerthellaceae</taxon>
        <taxon>Slackia</taxon>
    </lineage>
</organism>
<evidence type="ECO:0000313" key="3">
    <source>
        <dbReference type="EMBL" id="RNL40286.1"/>
    </source>
</evidence>
<dbReference type="EMBL" id="QIBX01000008">
    <property type="protein sequence ID" value="RNL40286.1"/>
    <property type="molecule type" value="Genomic_DNA"/>
</dbReference>
<keyword evidence="4" id="KW-1185">Reference proteome</keyword>
<dbReference type="RefSeq" id="WP_123208836.1">
    <property type="nucleotide sequence ID" value="NZ_QIBX01000008.1"/>
</dbReference>
<dbReference type="AlphaFoldDB" id="A0A3N0B102"/>
<reference evidence="4" key="1">
    <citation type="submission" date="2018-05" db="EMBL/GenBank/DDBJ databases">
        <title>Genome Sequencing of selected type strains of the family Eggerthellaceae.</title>
        <authorList>
            <person name="Danylec N."/>
            <person name="Stoll D.A."/>
            <person name="Doetsch A."/>
            <person name="Huch M."/>
        </authorList>
    </citation>
    <scope>NUCLEOTIDE SEQUENCE [LARGE SCALE GENOMIC DNA]</scope>
    <source>
        <strain evidence="4">DSM 24851</strain>
    </source>
</reference>
<feature type="transmembrane region" description="Helical" evidence="2">
    <location>
        <begin position="113"/>
        <end position="133"/>
    </location>
</feature>
<feature type="compositionally biased region" description="Pro residues" evidence="1">
    <location>
        <begin position="76"/>
        <end position="95"/>
    </location>
</feature>
<feature type="region of interest" description="Disordered" evidence="1">
    <location>
        <begin position="1"/>
        <end position="95"/>
    </location>
</feature>
<feature type="compositionally biased region" description="Low complexity" evidence="1">
    <location>
        <begin position="1"/>
        <end position="43"/>
    </location>
</feature>
<name>A0A3N0B102_9ACTN</name>
<feature type="transmembrane region" description="Helical" evidence="2">
    <location>
        <begin position="145"/>
        <end position="162"/>
    </location>
</feature>
<comment type="caution">
    <text evidence="3">The sequence shown here is derived from an EMBL/GenBank/DDBJ whole genome shotgun (WGS) entry which is preliminary data.</text>
</comment>
<accession>A0A3N0B102</accession>
<evidence type="ECO:0000256" key="1">
    <source>
        <dbReference type="SAM" id="MobiDB-lite"/>
    </source>
</evidence>
<keyword evidence="2" id="KW-0812">Transmembrane</keyword>
<keyword evidence="2" id="KW-0472">Membrane</keyword>